<feature type="coiled-coil region" evidence="1">
    <location>
        <begin position="12"/>
        <end position="39"/>
    </location>
</feature>
<gene>
    <name evidence="3" type="ORF">OEZ85_010931</name>
</gene>
<dbReference type="EMBL" id="CP126209">
    <property type="protein sequence ID" value="WIA10762.1"/>
    <property type="molecule type" value="Genomic_DNA"/>
</dbReference>
<feature type="region of interest" description="Disordered" evidence="2">
    <location>
        <begin position="237"/>
        <end position="272"/>
    </location>
</feature>
<evidence type="ECO:0000313" key="3">
    <source>
        <dbReference type="EMBL" id="WIA10762.1"/>
    </source>
</evidence>
<proteinExistence type="predicted"/>
<evidence type="ECO:0008006" key="5">
    <source>
        <dbReference type="Google" id="ProtNLM"/>
    </source>
</evidence>
<evidence type="ECO:0000313" key="4">
    <source>
        <dbReference type="Proteomes" id="UP001244341"/>
    </source>
</evidence>
<reference evidence="3 4" key="1">
    <citation type="submission" date="2023-05" db="EMBL/GenBank/DDBJ databases">
        <title>A 100% complete, gapless, phased diploid assembly of the Scenedesmus obliquus UTEX 3031 genome.</title>
        <authorList>
            <person name="Biondi T.C."/>
            <person name="Hanschen E.R."/>
            <person name="Kwon T."/>
            <person name="Eng W."/>
            <person name="Kruse C.P.S."/>
            <person name="Koehler S.I."/>
            <person name="Kunde Y."/>
            <person name="Gleasner C.D."/>
            <person name="You Mak K.T."/>
            <person name="Polle J."/>
            <person name="Hovde B.T."/>
            <person name="Starkenburg S.R."/>
        </authorList>
    </citation>
    <scope>NUCLEOTIDE SEQUENCE [LARGE SCALE GENOMIC DNA]</scope>
    <source>
        <strain evidence="3 4">DOE0152z</strain>
    </source>
</reference>
<evidence type="ECO:0000256" key="1">
    <source>
        <dbReference type="SAM" id="Coils"/>
    </source>
</evidence>
<accession>A0ABY8TNQ9</accession>
<feature type="region of interest" description="Disordered" evidence="2">
    <location>
        <begin position="339"/>
        <end position="358"/>
    </location>
</feature>
<sequence length="358" mass="40487">MLNKRKSVKDQIKVKANILRTAQRRAAQLQAENDWLRWEHQLITEMCKGFDWFRHLKLQALLADPELMMCIDSEQLTPADLQQQLGDSLATEDESRLLRQLSFLPQELQALYKSTVHDLSVYLVQHSAGSVTGSTDEPLKKIHAAMTEHLKMIAQLCTARSELVTALQLSNSDTGEQVAEPDTQRIGWVVERLKLSPHQQHSIARGMGVFKRLLSPVLEELRQLQQQVDECTSPCASTSTGNSEGAAACSGDADGQAQQYSSSSARRRMLEQQEQRSARMKMLLRKDYFLRTWFGTYLYGQLSWVQLARMHVLMVPFYPVPFVFFSEVAAQVAANLAKRQEQVDEDTQDDDSPGSTST</sequence>
<evidence type="ECO:0000256" key="2">
    <source>
        <dbReference type="SAM" id="MobiDB-lite"/>
    </source>
</evidence>
<organism evidence="3 4">
    <name type="scientific">Tetradesmus obliquus</name>
    <name type="common">Green alga</name>
    <name type="synonym">Acutodesmus obliquus</name>
    <dbReference type="NCBI Taxonomy" id="3088"/>
    <lineage>
        <taxon>Eukaryota</taxon>
        <taxon>Viridiplantae</taxon>
        <taxon>Chlorophyta</taxon>
        <taxon>core chlorophytes</taxon>
        <taxon>Chlorophyceae</taxon>
        <taxon>CS clade</taxon>
        <taxon>Sphaeropleales</taxon>
        <taxon>Scenedesmaceae</taxon>
        <taxon>Tetradesmus</taxon>
    </lineage>
</organism>
<dbReference type="Proteomes" id="UP001244341">
    <property type="component" value="Chromosome 2b"/>
</dbReference>
<keyword evidence="1" id="KW-0175">Coiled coil</keyword>
<feature type="compositionally biased region" description="Acidic residues" evidence="2">
    <location>
        <begin position="343"/>
        <end position="352"/>
    </location>
</feature>
<protein>
    <recommendedName>
        <fullName evidence="5">DOG1 domain-containing protein</fullName>
    </recommendedName>
</protein>
<name>A0ABY8TNQ9_TETOB</name>
<keyword evidence="4" id="KW-1185">Reference proteome</keyword>